<dbReference type="Proteomes" id="UP000184032">
    <property type="component" value="Unassembled WGS sequence"/>
</dbReference>
<dbReference type="AlphaFoldDB" id="A0A1M5UJA9"/>
<dbReference type="RefSeq" id="WP_073185526.1">
    <property type="nucleotide sequence ID" value="NZ_FQXI01000017.1"/>
</dbReference>
<accession>A0A1M5UJA9</accession>
<keyword evidence="2" id="KW-1185">Reference proteome</keyword>
<organism evidence="1 2">
    <name type="scientific">Anaerosphaera aminiphila DSM 21120</name>
    <dbReference type="NCBI Taxonomy" id="1120995"/>
    <lineage>
        <taxon>Bacteria</taxon>
        <taxon>Bacillati</taxon>
        <taxon>Bacillota</taxon>
        <taxon>Tissierellia</taxon>
        <taxon>Tissierellales</taxon>
        <taxon>Peptoniphilaceae</taxon>
        <taxon>Anaerosphaera</taxon>
    </lineage>
</organism>
<dbReference type="STRING" id="1120995.SAMN02745245_01795"/>
<protein>
    <submittedName>
        <fullName evidence="1">Uncharacterized protein</fullName>
    </submittedName>
</protein>
<proteinExistence type="predicted"/>
<gene>
    <name evidence="1" type="ORF">SAMN02745245_01795</name>
</gene>
<name>A0A1M5UJA9_9FIRM</name>
<evidence type="ECO:0000313" key="2">
    <source>
        <dbReference type="Proteomes" id="UP000184032"/>
    </source>
</evidence>
<sequence length="81" mass="9035">MTIGNDVEWYQENYLSLVGNSASSSNFTQKVIFGERAKIEAKNSSYSIKFTFVKANVEFGKGSSIKLQSTGYGIHMLNLQM</sequence>
<reference evidence="1 2" key="1">
    <citation type="submission" date="2016-11" db="EMBL/GenBank/DDBJ databases">
        <authorList>
            <person name="Jaros S."/>
            <person name="Januszkiewicz K."/>
            <person name="Wedrychowicz H."/>
        </authorList>
    </citation>
    <scope>NUCLEOTIDE SEQUENCE [LARGE SCALE GENOMIC DNA]</scope>
    <source>
        <strain evidence="1 2">DSM 21120</strain>
    </source>
</reference>
<dbReference type="EMBL" id="FQXI01000017">
    <property type="protein sequence ID" value="SHH63162.1"/>
    <property type="molecule type" value="Genomic_DNA"/>
</dbReference>
<evidence type="ECO:0000313" key="1">
    <source>
        <dbReference type="EMBL" id="SHH63162.1"/>
    </source>
</evidence>